<keyword evidence="5" id="KW-0488">Methylation</keyword>
<evidence type="ECO:0000256" key="2">
    <source>
        <dbReference type="ARBA" id="ARBA00009984"/>
    </source>
</evidence>
<dbReference type="InterPro" id="IPR000983">
    <property type="entry name" value="Bac_GSPG_pilin"/>
</dbReference>
<comment type="subcellular location">
    <subcellularLocation>
        <location evidence="1">Cell inner membrane</location>
        <topology evidence="1">Single-pass membrane protein</topology>
    </subcellularLocation>
</comment>
<dbReference type="NCBIfam" id="TIGR01710">
    <property type="entry name" value="typeII_sec_gspG"/>
    <property type="match status" value="1"/>
</dbReference>
<feature type="transmembrane region" description="Helical" evidence="10">
    <location>
        <begin position="20"/>
        <end position="41"/>
    </location>
</feature>
<dbReference type="InterPro" id="IPR045584">
    <property type="entry name" value="Pilin-like"/>
</dbReference>
<dbReference type="GO" id="GO:0005886">
    <property type="term" value="C:plasma membrane"/>
    <property type="evidence" value="ECO:0007669"/>
    <property type="project" value="UniProtKB-SubCell"/>
</dbReference>
<accession>A0A7C3SIT8</accession>
<dbReference type="InterPro" id="IPR010054">
    <property type="entry name" value="Type2_sec_GspG"/>
</dbReference>
<protein>
    <recommendedName>
        <fullName evidence="3">Type II secretion system core protein G</fullName>
    </recommendedName>
</protein>
<dbReference type="EMBL" id="DTHB01000042">
    <property type="protein sequence ID" value="HGB14604.1"/>
    <property type="molecule type" value="Genomic_DNA"/>
</dbReference>
<proteinExistence type="inferred from homology"/>
<keyword evidence="9 10" id="KW-0472">Membrane</keyword>
<evidence type="ECO:0000256" key="5">
    <source>
        <dbReference type="ARBA" id="ARBA00022481"/>
    </source>
</evidence>
<dbReference type="Pfam" id="PF08334">
    <property type="entry name" value="T2SSG"/>
    <property type="match status" value="1"/>
</dbReference>
<feature type="domain" description="Type II secretion system protein GspG C-terminal" evidence="11">
    <location>
        <begin position="43"/>
        <end position="149"/>
    </location>
</feature>
<keyword evidence="7 10" id="KW-0812">Transmembrane</keyword>
<evidence type="ECO:0000256" key="1">
    <source>
        <dbReference type="ARBA" id="ARBA00004377"/>
    </source>
</evidence>
<comment type="similarity">
    <text evidence="2">Belongs to the GSP G family.</text>
</comment>
<evidence type="ECO:0000256" key="10">
    <source>
        <dbReference type="SAM" id="Phobius"/>
    </source>
</evidence>
<dbReference type="GO" id="GO:0015628">
    <property type="term" value="P:protein secretion by the type II secretion system"/>
    <property type="evidence" value="ECO:0007669"/>
    <property type="project" value="InterPro"/>
</dbReference>
<gene>
    <name evidence="12" type="primary">gspG</name>
    <name evidence="12" type="ORF">ENV62_05140</name>
</gene>
<keyword evidence="8 10" id="KW-1133">Transmembrane helix</keyword>
<dbReference type="PROSITE" id="PS00409">
    <property type="entry name" value="PROKAR_NTER_METHYL"/>
    <property type="match status" value="1"/>
</dbReference>
<dbReference type="Pfam" id="PF07963">
    <property type="entry name" value="N_methyl"/>
    <property type="match status" value="1"/>
</dbReference>
<dbReference type="Gene3D" id="3.30.700.10">
    <property type="entry name" value="Glycoprotein, Type 4 Pilin"/>
    <property type="match status" value="1"/>
</dbReference>
<dbReference type="NCBIfam" id="TIGR02532">
    <property type="entry name" value="IV_pilin_GFxxxE"/>
    <property type="match status" value="1"/>
</dbReference>
<dbReference type="PANTHER" id="PTHR30093">
    <property type="entry name" value="GENERAL SECRETION PATHWAY PROTEIN G"/>
    <property type="match status" value="1"/>
</dbReference>
<dbReference type="PRINTS" id="PR00813">
    <property type="entry name" value="BCTERIALGSPG"/>
</dbReference>
<evidence type="ECO:0000256" key="7">
    <source>
        <dbReference type="ARBA" id="ARBA00022692"/>
    </source>
</evidence>
<organism evidence="12">
    <name type="scientific">Desulfobacca acetoxidans</name>
    <dbReference type="NCBI Taxonomy" id="60893"/>
    <lineage>
        <taxon>Bacteria</taxon>
        <taxon>Pseudomonadati</taxon>
        <taxon>Thermodesulfobacteriota</taxon>
        <taxon>Desulfobaccia</taxon>
        <taxon>Desulfobaccales</taxon>
        <taxon>Desulfobaccaceae</taxon>
        <taxon>Desulfobacca</taxon>
    </lineage>
</organism>
<dbReference type="InterPro" id="IPR013545">
    <property type="entry name" value="T2SS_protein-GspG_C"/>
</dbReference>
<evidence type="ECO:0000259" key="11">
    <source>
        <dbReference type="Pfam" id="PF08334"/>
    </source>
</evidence>
<keyword evidence="6" id="KW-0997">Cell inner membrane</keyword>
<evidence type="ECO:0000313" key="12">
    <source>
        <dbReference type="EMBL" id="HGB14604.1"/>
    </source>
</evidence>
<evidence type="ECO:0000256" key="6">
    <source>
        <dbReference type="ARBA" id="ARBA00022519"/>
    </source>
</evidence>
<reference evidence="12" key="1">
    <citation type="journal article" date="2020" name="mSystems">
        <title>Genome- and Community-Level Interaction Insights into Carbon Utilization and Element Cycling Functions of Hydrothermarchaeota in Hydrothermal Sediment.</title>
        <authorList>
            <person name="Zhou Z."/>
            <person name="Liu Y."/>
            <person name="Xu W."/>
            <person name="Pan J."/>
            <person name="Luo Z.H."/>
            <person name="Li M."/>
        </authorList>
    </citation>
    <scope>NUCLEOTIDE SEQUENCE [LARGE SCALE GENOMIC DNA]</scope>
    <source>
        <strain evidence="12">SpSt-776</strain>
    </source>
</reference>
<dbReference type="GO" id="GO:0015627">
    <property type="term" value="C:type II protein secretion system complex"/>
    <property type="evidence" value="ECO:0007669"/>
    <property type="project" value="InterPro"/>
</dbReference>
<sequence>MKSNCKRGVVLPDRVRREKGFTLIELMVVLFILGLLAALVAPRLMGRVGKAKQQTAVAQIQMLSTALNLFYLDVGRYPTTDEGLAALNKNPGNLPGWSGPYLDKGVPKDPWGRDYIYKSPGDHGAYDLYSLGADGVEGGEGENQDVTNWQAEQG</sequence>
<comment type="caution">
    <text evidence="12">The sequence shown here is derived from an EMBL/GenBank/DDBJ whole genome shotgun (WGS) entry which is preliminary data.</text>
</comment>
<dbReference type="AlphaFoldDB" id="A0A7C3SIT8"/>
<evidence type="ECO:0000256" key="9">
    <source>
        <dbReference type="ARBA" id="ARBA00023136"/>
    </source>
</evidence>
<evidence type="ECO:0000256" key="3">
    <source>
        <dbReference type="ARBA" id="ARBA00020042"/>
    </source>
</evidence>
<evidence type="ECO:0000256" key="8">
    <source>
        <dbReference type="ARBA" id="ARBA00022989"/>
    </source>
</evidence>
<dbReference type="SUPFAM" id="SSF54523">
    <property type="entry name" value="Pili subunits"/>
    <property type="match status" value="1"/>
</dbReference>
<dbReference type="InterPro" id="IPR012902">
    <property type="entry name" value="N_methyl_site"/>
</dbReference>
<dbReference type="PANTHER" id="PTHR30093:SF45">
    <property type="entry name" value="TYPE II SECRETION SYSTEM CORE PROTEIN G"/>
    <property type="match status" value="1"/>
</dbReference>
<name>A0A7C3SIT8_9BACT</name>
<evidence type="ECO:0000256" key="4">
    <source>
        <dbReference type="ARBA" id="ARBA00022475"/>
    </source>
</evidence>
<keyword evidence="4" id="KW-1003">Cell membrane</keyword>